<keyword evidence="2" id="KW-1185">Reference proteome</keyword>
<evidence type="ECO:0000313" key="1">
    <source>
        <dbReference type="EMBL" id="SCW50523.1"/>
    </source>
</evidence>
<dbReference type="AlphaFoldDB" id="A0A1G4R0V6"/>
<proteinExistence type="predicted"/>
<dbReference type="EMBL" id="FMTT01000011">
    <property type="protein sequence ID" value="SCW50523.1"/>
    <property type="molecule type" value="Genomic_DNA"/>
</dbReference>
<reference evidence="2" key="1">
    <citation type="submission" date="2016-10" db="EMBL/GenBank/DDBJ databases">
        <authorList>
            <person name="Varghese N."/>
            <person name="Submissions S."/>
        </authorList>
    </citation>
    <scope>NUCLEOTIDE SEQUENCE [LARGE SCALE GENOMIC DNA]</scope>
    <source>
        <strain evidence="2">CGMCC 1.8946</strain>
    </source>
</reference>
<accession>A0A1G4R0V6</accession>
<gene>
    <name evidence="1" type="ORF">SAMN04487970_10116</name>
</gene>
<evidence type="ECO:0000313" key="2">
    <source>
        <dbReference type="Proteomes" id="UP000198601"/>
    </source>
</evidence>
<sequence length="61" mass="7152">MKRRLRNNGTGPFHLRYTKCRATVEFFRIYYETVPKIVLNVKIAPVFMGGNSLIICQPMFN</sequence>
<dbReference type="STRING" id="624147.SAMN04487970_10116"/>
<organism evidence="1 2">
    <name type="scientific">Paenibacillus tianmuensis</name>
    <dbReference type="NCBI Taxonomy" id="624147"/>
    <lineage>
        <taxon>Bacteria</taxon>
        <taxon>Bacillati</taxon>
        <taxon>Bacillota</taxon>
        <taxon>Bacilli</taxon>
        <taxon>Bacillales</taxon>
        <taxon>Paenibacillaceae</taxon>
        <taxon>Paenibacillus</taxon>
    </lineage>
</organism>
<dbReference type="Proteomes" id="UP000198601">
    <property type="component" value="Unassembled WGS sequence"/>
</dbReference>
<name>A0A1G4R0V6_9BACL</name>
<protein>
    <submittedName>
        <fullName evidence="1">Uncharacterized protein</fullName>
    </submittedName>
</protein>